<feature type="compositionally biased region" description="Pro residues" evidence="2">
    <location>
        <begin position="246"/>
        <end position="259"/>
    </location>
</feature>
<protein>
    <submittedName>
        <fullName evidence="5">Murein transglycosylase</fullName>
        <ecNumber evidence="5">3.2.1.-</ecNumber>
    </submittedName>
</protein>
<evidence type="ECO:0000313" key="6">
    <source>
        <dbReference type="Proteomes" id="UP000067626"/>
    </source>
</evidence>
<feature type="chain" id="PRO_5005459719" evidence="3">
    <location>
        <begin position="33"/>
        <end position="866"/>
    </location>
</feature>
<feature type="compositionally biased region" description="Acidic residues" evidence="2">
    <location>
        <begin position="804"/>
        <end position="813"/>
    </location>
</feature>
<evidence type="ECO:0000259" key="4">
    <source>
        <dbReference type="PROSITE" id="PS51782"/>
    </source>
</evidence>
<dbReference type="PROSITE" id="PS51782">
    <property type="entry name" value="LYSM"/>
    <property type="match status" value="1"/>
</dbReference>
<keyword evidence="3" id="KW-0732">Signal</keyword>
<dbReference type="PANTHER" id="PTHR48125:SF12">
    <property type="entry name" value="AT HOOK TRANSCRIPTION FACTOR FAMILY-RELATED"/>
    <property type="match status" value="1"/>
</dbReference>
<feature type="compositionally biased region" description="Basic residues" evidence="2">
    <location>
        <begin position="152"/>
        <end position="162"/>
    </location>
</feature>
<dbReference type="Proteomes" id="UP000067626">
    <property type="component" value="Chromosome"/>
</dbReference>
<feature type="compositionally biased region" description="Pro residues" evidence="2">
    <location>
        <begin position="856"/>
        <end position="866"/>
    </location>
</feature>
<name>A0A0K1ENH5_CHOCO</name>
<dbReference type="InterPro" id="IPR023346">
    <property type="entry name" value="Lysozyme-like_dom_sf"/>
</dbReference>
<dbReference type="KEGG" id="ccro:CMC5_066270"/>
<dbReference type="EMBL" id="CP012159">
    <property type="protein sequence ID" value="AKT42401.1"/>
    <property type="molecule type" value="Genomic_DNA"/>
</dbReference>
<feature type="region of interest" description="Disordered" evidence="2">
    <location>
        <begin position="228"/>
        <end position="261"/>
    </location>
</feature>
<dbReference type="SUPFAM" id="SSF54106">
    <property type="entry name" value="LysM domain"/>
    <property type="match status" value="2"/>
</dbReference>
<dbReference type="InterPro" id="IPR008258">
    <property type="entry name" value="Transglycosylase_SLT_dom_1"/>
</dbReference>
<dbReference type="GO" id="GO:0016020">
    <property type="term" value="C:membrane"/>
    <property type="evidence" value="ECO:0007669"/>
    <property type="project" value="InterPro"/>
</dbReference>
<feature type="signal peptide" evidence="3">
    <location>
        <begin position="1"/>
        <end position="32"/>
    </location>
</feature>
<dbReference type="Pfam" id="PF01464">
    <property type="entry name" value="SLT"/>
    <property type="match status" value="1"/>
</dbReference>
<dbReference type="CDD" id="cd16894">
    <property type="entry name" value="MltD-like"/>
    <property type="match status" value="1"/>
</dbReference>
<dbReference type="CDD" id="cd00118">
    <property type="entry name" value="LysM"/>
    <property type="match status" value="1"/>
</dbReference>
<dbReference type="Pfam" id="PF01476">
    <property type="entry name" value="LysM"/>
    <property type="match status" value="3"/>
</dbReference>
<evidence type="ECO:0000256" key="3">
    <source>
        <dbReference type="SAM" id="SignalP"/>
    </source>
</evidence>
<dbReference type="PANTHER" id="PTHR48125">
    <property type="entry name" value="LP07818P1"/>
    <property type="match status" value="1"/>
</dbReference>
<gene>
    <name evidence="5" type="primary">mltC</name>
    <name evidence="5" type="ORF">CMC5_066270</name>
</gene>
<reference evidence="5 6" key="1">
    <citation type="submission" date="2015-07" db="EMBL/GenBank/DDBJ databases">
        <title>Genome analysis of myxobacterium Chondromyces crocatus Cm c5 reveals a high potential for natural compound synthesis and the genetic basis for the loss of fruiting body formation.</title>
        <authorList>
            <person name="Zaburannyi N."/>
            <person name="Bunk B."/>
            <person name="Maier J."/>
            <person name="Overmann J."/>
            <person name="Mueller R."/>
        </authorList>
    </citation>
    <scope>NUCLEOTIDE SEQUENCE [LARGE SCALE GENOMIC DNA]</scope>
    <source>
        <strain evidence="5 6">Cm c5</strain>
    </source>
</reference>
<evidence type="ECO:0000256" key="2">
    <source>
        <dbReference type="SAM" id="MobiDB-lite"/>
    </source>
</evidence>
<dbReference type="EC" id="3.2.1.-" evidence="5"/>
<feature type="domain" description="LysM" evidence="4">
    <location>
        <begin position="628"/>
        <end position="672"/>
    </location>
</feature>
<dbReference type="InterPro" id="IPR018392">
    <property type="entry name" value="LysM"/>
</dbReference>
<dbReference type="STRING" id="52.CMC5_066270"/>
<keyword evidence="6" id="KW-1185">Reference proteome</keyword>
<dbReference type="Gene3D" id="3.10.350.10">
    <property type="entry name" value="LysM domain"/>
    <property type="match status" value="2"/>
</dbReference>
<dbReference type="InterPro" id="IPR000189">
    <property type="entry name" value="Transglyc_AS"/>
</dbReference>
<feature type="region of interest" description="Disordered" evidence="2">
    <location>
        <begin position="785"/>
        <end position="866"/>
    </location>
</feature>
<sequence>MRTRIVRRPLVCSCLAALLGLAALGEPALAVASDKTGATAETAKSGTTKAEVPKAEAPKAEVPKAEAPKAEAPKAEAPKVEASKADAPKAEASKADTPKTDAPKADVAKDAPRTDATTLAAKVAPKAEPAKVAVKPQAKKPARPAPKTAAKPVKKAPPKRTRKPGEPGQPNETARRVVSGAAAPQGTSAAESGELRALRDIDRLLFPTAAPAPGPAWVADGTVLMDPGGPRVDASGVPPSALLPGTAPPVDPGPPPSPPRDLSWLRQLKMPDIPVRWDARVVRYLEHYKNDPHGKSAAVIFLRKSGRYGAAIRRVLREQKVPEDVVWLALVESGFEPTAQSAVGAAGLWQFMPDGARIYGLTVDRWIDERLDPERSTLAAARYLSDLRKRFGSWELAFAAYNMGYGGLLAAIRKYNTNDFWELARMEAGLPLESALYVPKIIAISIVARNPEVFGVEDVELEPAVGFDKVAVGSGVSLQAVATASGAPQSDIEALNPQLVARRTPPLPLENDALTRWEVRVPPGVGAQAAKAIPRVLEREPKLGRHLVRWGEALENIATTHRTTRSSLQSLNGLRSGESVRPGTLLFVPARGLLGEGTTKGSVADVPDSRPVITVPPQRFSYEDRRRVFYRVVSGDALRDVASVLGVGVDELCRWNALDPSASLHEGMSLQVFLHKSRRTDDVLLLEEADARILPVGSDDFFAHFEALKGRKRLEVAVRDGDDWRKLSSRYGLSLGMLERINHRSRRSPLQPGEKVVVYVPLDRPSEPVIAPPPRDGEEAIAAAIDPGSEGSVKPALLRPDASDTPDEPESGADSETIPAGASTPVDATPPTKTPGSASKTPGNASKSPGSAPRRATPPTPSGQGA</sequence>
<dbReference type="OrthoDB" id="9815002at2"/>
<feature type="compositionally biased region" description="Polar residues" evidence="2">
    <location>
        <begin position="834"/>
        <end position="849"/>
    </location>
</feature>
<feature type="compositionally biased region" description="Basic and acidic residues" evidence="2">
    <location>
        <begin position="51"/>
        <end position="113"/>
    </location>
</feature>
<dbReference type="GO" id="GO:0000270">
    <property type="term" value="P:peptidoglycan metabolic process"/>
    <property type="evidence" value="ECO:0007669"/>
    <property type="project" value="InterPro"/>
</dbReference>
<keyword evidence="5" id="KW-0378">Hydrolase</keyword>
<dbReference type="PROSITE" id="PS00922">
    <property type="entry name" value="TRANSGLYCOSYLASE"/>
    <property type="match status" value="1"/>
</dbReference>
<dbReference type="SMART" id="SM00257">
    <property type="entry name" value="LysM"/>
    <property type="match status" value="3"/>
</dbReference>
<evidence type="ECO:0000256" key="1">
    <source>
        <dbReference type="ARBA" id="ARBA00007734"/>
    </source>
</evidence>
<keyword evidence="5" id="KW-0326">Glycosidase</keyword>
<dbReference type="GO" id="GO:0016798">
    <property type="term" value="F:hydrolase activity, acting on glycosyl bonds"/>
    <property type="evidence" value="ECO:0007669"/>
    <property type="project" value="UniProtKB-KW"/>
</dbReference>
<dbReference type="PATRIC" id="fig|52.7.peg.7282"/>
<accession>A0A0K1ENH5</accession>
<organism evidence="5 6">
    <name type="scientific">Chondromyces crocatus</name>
    <dbReference type="NCBI Taxonomy" id="52"/>
    <lineage>
        <taxon>Bacteria</taxon>
        <taxon>Pseudomonadati</taxon>
        <taxon>Myxococcota</taxon>
        <taxon>Polyangia</taxon>
        <taxon>Polyangiales</taxon>
        <taxon>Polyangiaceae</taxon>
        <taxon>Chondromyces</taxon>
    </lineage>
</organism>
<dbReference type="Gene3D" id="1.10.530.10">
    <property type="match status" value="1"/>
</dbReference>
<proteinExistence type="inferred from homology"/>
<comment type="similarity">
    <text evidence="1">Belongs to the transglycosylase Slt family.</text>
</comment>
<dbReference type="GO" id="GO:0008933">
    <property type="term" value="F:peptidoglycan lytic transglycosylase activity"/>
    <property type="evidence" value="ECO:0007669"/>
    <property type="project" value="InterPro"/>
</dbReference>
<evidence type="ECO:0000313" key="5">
    <source>
        <dbReference type="EMBL" id="AKT42401.1"/>
    </source>
</evidence>
<dbReference type="InterPro" id="IPR036779">
    <property type="entry name" value="LysM_dom_sf"/>
</dbReference>
<feature type="compositionally biased region" description="Low complexity" evidence="2">
    <location>
        <begin position="120"/>
        <end position="136"/>
    </location>
</feature>
<dbReference type="SUPFAM" id="SSF53955">
    <property type="entry name" value="Lysozyme-like"/>
    <property type="match status" value="1"/>
</dbReference>
<dbReference type="AlphaFoldDB" id="A0A0K1ENH5"/>
<feature type="region of interest" description="Disordered" evidence="2">
    <location>
        <begin position="38"/>
        <end position="193"/>
    </location>
</feature>